<gene>
    <name evidence="1" type="ORF">CALK_1000</name>
</gene>
<dbReference type="Proteomes" id="UP000017148">
    <property type="component" value="Unassembled WGS sequence"/>
</dbReference>
<protein>
    <submittedName>
        <fullName evidence="1">Uncharacterized protein</fullName>
    </submittedName>
</protein>
<dbReference type="AlphaFoldDB" id="U7D675"/>
<keyword evidence="2" id="KW-1185">Reference proteome</keyword>
<comment type="caution">
    <text evidence="1">The sequence shown here is derived from an EMBL/GenBank/DDBJ whole genome shotgun (WGS) entry which is preliminary data.</text>
</comment>
<dbReference type="PATRIC" id="fig|1313304.3.peg.956"/>
<name>U7D675_9BACT</name>
<evidence type="ECO:0000313" key="2">
    <source>
        <dbReference type="Proteomes" id="UP000017148"/>
    </source>
</evidence>
<accession>U7D675</accession>
<sequence>MMNTAKISEPISGDKACQTRARAALPLLVRQAEAGAPIFYSDLAEELGMPNPRNLNYVLGSIGQSLERLSKAWKSKVPPIQCLVVNKNTGLPGEGIGWFLVKKEDFASLPLRQKRAIVEAELQHVFLYPRWQEVLEALDLEPTTSDFTAFVKKSAGGFGGGESEEHKALKAYVAQNPKVVSLGANTPQGTTEHPLPSGDCLDVSFRDNKVWVAAEVKSLISAEADIVRGLYQCVKYRAVMEAVLLSESRPQNARALLVLESKLPPSLISLRNMLGVEVVEGVSPRNG</sequence>
<organism evidence="1 2">
    <name type="scientific">Chitinivibrio alkaliphilus ACht1</name>
    <dbReference type="NCBI Taxonomy" id="1313304"/>
    <lineage>
        <taxon>Bacteria</taxon>
        <taxon>Pseudomonadati</taxon>
        <taxon>Fibrobacterota</taxon>
        <taxon>Chitinivibrionia</taxon>
        <taxon>Chitinivibrionales</taxon>
        <taxon>Chitinivibrionaceae</taxon>
        <taxon>Chitinivibrio</taxon>
    </lineage>
</organism>
<evidence type="ECO:0000313" key="1">
    <source>
        <dbReference type="EMBL" id="ERP32019.1"/>
    </source>
</evidence>
<dbReference type="EMBL" id="ASJR01000007">
    <property type="protein sequence ID" value="ERP32019.1"/>
    <property type="molecule type" value="Genomic_DNA"/>
</dbReference>
<reference evidence="1 2" key="1">
    <citation type="journal article" date="2013" name="Environ. Microbiol.">
        <title>Genome analysis of Chitinivibrio alkaliphilus gen. nov., sp. nov., a novel extremely haloalkaliphilic anaerobic chitinolytic bacterium from the candidate phylum Termite Group 3.</title>
        <authorList>
            <person name="Sorokin D.Y."/>
            <person name="Gumerov V.M."/>
            <person name="Rakitin A.L."/>
            <person name="Beletsky A.V."/>
            <person name="Damste J.S."/>
            <person name="Muyzer G."/>
            <person name="Mardanov A.V."/>
            <person name="Ravin N.V."/>
        </authorList>
    </citation>
    <scope>NUCLEOTIDE SEQUENCE [LARGE SCALE GENOMIC DNA]</scope>
    <source>
        <strain evidence="1 2">ACht1</strain>
    </source>
</reference>
<dbReference type="eggNOG" id="ENOG5032UFP">
    <property type="taxonomic scope" value="Bacteria"/>
</dbReference>
<proteinExistence type="predicted"/>